<gene>
    <name evidence="3" type="ORF">JOE21_002770</name>
</gene>
<dbReference type="InterPro" id="IPR034904">
    <property type="entry name" value="FSCA_dom_sf"/>
</dbReference>
<dbReference type="InterPro" id="IPR011883">
    <property type="entry name" value="PaaD-like"/>
</dbReference>
<dbReference type="Proteomes" id="UP001185012">
    <property type="component" value="Unassembled WGS sequence"/>
</dbReference>
<keyword evidence="4" id="KW-1185">Reference proteome</keyword>
<organism evidence="3 4">
    <name type="scientific">Desmospora profundinema</name>
    <dbReference type="NCBI Taxonomy" id="1571184"/>
    <lineage>
        <taxon>Bacteria</taxon>
        <taxon>Bacillati</taxon>
        <taxon>Bacillota</taxon>
        <taxon>Bacilli</taxon>
        <taxon>Bacillales</taxon>
        <taxon>Thermoactinomycetaceae</taxon>
        <taxon>Desmospora</taxon>
    </lineage>
</organism>
<dbReference type="SUPFAM" id="SSF117916">
    <property type="entry name" value="Fe-S cluster assembly (FSCA) domain-like"/>
    <property type="match status" value="1"/>
</dbReference>
<dbReference type="EMBL" id="JAVDQG010000006">
    <property type="protein sequence ID" value="MDR6226760.1"/>
    <property type="molecule type" value="Genomic_DNA"/>
</dbReference>
<dbReference type="InterPro" id="IPR056572">
    <property type="entry name" value="Zn_ribbon_PaaD"/>
</dbReference>
<proteinExistence type="predicted"/>
<evidence type="ECO:0000259" key="1">
    <source>
        <dbReference type="Pfam" id="PF01883"/>
    </source>
</evidence>
<name>A0ABU1IPP6_9BACL</name>
<dbReference type="Pfam" id="PF23451">
    <property type="entry name" value="Zn_ribbon_PaaD"/>
    <property type="match status" value="1"/>
</dbReference>
<dbReference type="Gene3D" id="3.30.300.130">
    <property type="entry name" value="Fe-S cluster assembly (FSCA)"/>
    <property type="match status" value="1"/>
</dbReference>
<evidence type="ECO:0000259" key="2">
    <source>
        <dbReference type="Pfam" id="PF23451"/>
    </source>
</evidence>
<dbReference type="NCBIfam" id="TIGR02159">
    <property type="entry name" value="PA_CoA_Oxy4"/>
    <property type="match status" value="1"/>
</dbReference>
<feature type="domain" description="MIP18 family-like" evidence="1">
    <location>
        <begin position="12"/>
        <end position="80"/>
    </location>
</feature>
<sequence length="157" mass="16962">MMTTTGMKRLWLALENVKDPEIPSVSIVELGMVNAVEEEGGGRVRVSLTPTFVGCPALDLIADSVRGQLTDLEGVEGVEVAYVMDPPWTSDRITPQGRRKLQEFGIAPPPSCLEVAPDCPFCGAGGGEVHNLFGPTACRAIFYCKRCHQPFEGMKPV</sequence>
<evidence type="ECO:0000313" key="4">
    <source>
        <dbReference type="Proteomes" id="UP001185012"/>
    </source>
</evidence>
<reference evidence="3 4" key="1">
    <citation type="submission" date="2023-07" db="EMBL/GenBank/DDBJ databases">
        <title>Genomic Encyclopedia of Type Strains, Phase IV (KMG-IV): sequencing the most valuable type-strain genomes for metagenomic binning, comparative biology and taxonomic classification.</title>
        <authorList>
            <person name="Goeker M."/>
        </authorList>
    </citation>
    <scope>NUCLEOTIDE SEQUENCE [LARGE SCALE GENOMIC DNA]</scope>
    <source>
        <strain evidence="3 4">DSM 45903</strain>
    </source>
</reference>
<protein>
    <submittedName>
        <fullName evidence="3">Ring-1,2-phenylacetyl-CoA epoxidase subunit PaaD</fullName>
    </submittedName>
</protein>
<dbReference type="PANTHER" id="PTHR42831:SF3">
    <property type="entry name" value="1,2-PHENYLACETYL-COA EPOXIDASE, SUBUNIT D-RELATED"/>
    <property type="match status" value="1"/>
</dbReference>
<dbReference type="InterPro" id="IPR052339">
    <property type="entry name" value="Fe-S_Maturation_MIP18"/>
</dbReference>
<accession>A0ABU1IPP6</accession>
<comment type="caution">
    <text evidence="3">The sequence shown here is derived from an EMBL/GenBank/DDBJ whole genome shotgun (WGS) entry which is preliminary data.</text>
</comment>
<evidence type="ECO:0000313" key="3">
    <source>
        <dbReference type="EMBL" id="MDR6226760.1"/>
    </source>
</evidence>
<dbReference type="Pfam" id="PF01883">
    <property type="entry name" value="FeS_assembly_P"/>
    <property type="match status" value="1"/>
</dbReference>
<dbReference type="RefSeq" id="WP_309867101.1">
    <property type="nucleotide sequence ID" value="NZ_JAVDQG010000006.1"/>
</dbReference>
<feature type="domain" description="PaaD zinc beta ribbon" evidence="2">
    <location>
        <begin position="117"/>
        <end position="155"/>
    </location>
</feature>
<dbReference type="PANTHER" id="PTHR42831">
    <property type="entry name" value="FE-S PROTEIN MATURATION AUXILIARY FACTOR YITW"/>
    <property type="match status" value="1"/>
</dbReference>
<dbReference type="InterPro" id="IPR002744">
    <property type="entry name" value="MIP18-like"/>
</dbReference>